<feature type="transmembrane region" description="Helical" evidence="1">
    <location>
        <begin position="369"/>
        <end position="394"/>
    </location>
</feature>
<feature type="transmembrane region" description="Helical" evidence="1">
    <location>
        <begin position="325"/>
        <end position="349"/>
    </location>
</feature>
<dbReference type="EMBL" id="CP018135">
    <property type="protein sequence ID" value="APF39878.1"/>
    <property type="molecule type" value="Genomic_DNA"/>
</dbReference>
<dbReference type="STRING" id="556325.BHE16_01285"/>
<evidence type="ECO:0000313" key="2">
    <source>
        <dbReference type="EMBL" id="APF39878.1"/>
    </source>
</evidence>
<keyword evidence="1" id="KW-0472">Membrane</keyword>
<feature type="transmembrane region" description="Helical" evidence="1">
    <location>
        <begin position="100"/>
        <end position="122"/>
    </location>
</feature>
<name>A0A1L2ZLI7_9MICC</name>
<feature type="transmembrane region" description="Helical" evidence="1">
    <location>
        <begin position="479"/>
        <end position="500"/>
    </location>
</feature>
<feature type="transmembrane region" description="Helical" evidence="1">
    <location>
        <begin position="301"/>
        <end position="319"/>
    </location>
</feature>
<feature type="transmembrane region" description="Helical" evidence="1">
    <location>
        <begin position="448"/>
        <end position="473"/>
    </location>
</feature>
<feature type="transmembrane region" description="Helical" evidence="1">
    <location>
        <begin position="201"/>
        <end position="222"/>
    </location>
</feature>
<dbReference type="Proteomes" id="UP000183530">
    <property type="component" value="Chromosome"/>
</dbReference>
<dbReference type="RefSeq" id="WP_071893353.1">
    <property type="nucleotide sequence ID" value="NZ_CP018135.1"/>
</dbReference>
<feature type="transmembrane region" description="Helical" evidence="1">
    <location>
        <begin position="228"/>
        <end position="250"/>
    </location>
</feature>
<dbReference type="AlphaFoldDB" id="A0A1L2ZLI7"/>
<protein>
    <recommendedName>
        <fullName evidence="4">Transporter</fullName>
    </recommendedName>
</protein>
<organism evidence="2 3">
    <name type="scientific">Neomicrococcus aestuarii</name>
    <dbReference type="NCBI Taxonomy" id="556325"/>
    <lineage>
        <taxon>Bacteria</taxon>
        <taxon>Bacillati</taxon>
        <taxon>Actinomycetota</taxon>
        <taxon>Actinomycetes</taxon>
        <taxon>Micrococcales</taxon>
        <taxon>Micrococcaceae</taxon>
        <taxon>Neomicrococcus</taxon>
    </lineage>
</organism>
<feature type="transmembrane region" description="Helical" evidence="1">
    <location>
        <begin position="58"/>
        <end position="80"/>
    </location>
</feature>
<gene>
    <name evidence="2" type="ORF">BHE16_01285</name>
</gene>
<reference evidence="2 3" key="1">
    <citation type="submission" date="2016-11" db="EMBL/GenBank/DDBJ databases">
        <title>Genome sequencing of Zhihengliuella aestuarii B18 antagonistic to Plasmodiophora brassicae.</title>
        <authorList>
            <person name="Luo Y."/>
        </authorList>
    </citation>
    <scope>NUCLEOTIDE SEQUENCE [LARGE SCALE GENOMIC DNA]</scope>
    <source>
        <strain evidence="2 3">B18</strain>
    </source>
</reference>
<accession>A0A1L2ZLI7</accession>
<proteinExistence type="predicted"/>
<evidence type="ECO:0000256" key="1">
    <source>
        <dbReference type="SAM" id="Phobius"/>
    </source>
</evidence>
<evidence type="ECO:0008006" key="4">
    <source>
        <dbReference type="Google" id="ProtNLM"/>
    </source>
</evidence>
<keyword evidence="1" id="KW-1133">Transmembrane helix</keyword>
<feature type="transmembrane region" description="Helical" evidence="1">
    <location>
        <begin position="20"/>
        <end position="46"/>
    </location>
</feature>
<evidence type="ECO:0000313" key="3">
    <source>
        <dbReference type="Proteomes" id="UP000183530"/>
    </source>
</evidence>
<keyword evidence="3" id="KW-1185">Reference proteome</keyword>
<feature type="transmembrane region" description="Helical" evidence="1">
    <location>
        <begin position="172"/>
        <end position="189"/>
    </location>
</feature>
<feature type="transmembrane region" description="Helical" evidence="1">
    <location>
        <begin position="134"/>
        <end position="152"/>
    </location>
</feature>
<feature type="transmembrane region" description="Helical" evidence="1">
    <location>
        <begin position="400"/>
        <end position="427"/>
    </location>
</feature>
<dbReference type="KEGG" id="nae:BHE16_01285"/>
<keyword evidence="1" id="KW-0812">Transmembrane</keyword>
<dbReference type="OrthoDB" id="3261041at2"/>
<sequence length="522" mass="56189">MVAHLLSLKWNLLVNGFKRSTWQLVGSIIGGLYALFWVVLLGFGSFELADESVELRGSIAVLVFSVVLLGWTFIPVLITGVDLTMDPARFNTFVLSRRDLSMGLLLSGFVGIPAALTLLAFLSQTLMWRPELGTMTAALLGALLGALMSQVLSRLVATAALAVTANRRFQDISAILLFIPLMLIGPAMASLADGFERAMEWLPTVAAVLGWTPFGIFAAIPWDVAQGHLWIALLRLLVAVLYVGLGYAVWSRLLMRSLENPSESKASGSIEGLGIFGKVPATPWGAVSARALIYWLKDPRYAGSLVVVPLMLVLAWIMYNQTENLHVVLWVAPVVMALMGFSISADVSYDSTAFSLHVLSGITGRDDRWGRVVACAAVSAPLYLILSLGVPFILGDLALIPALLGINACALMAGLGVSSIASARYTYAVPLPGESPFKSHPGSGVRMMVTQLVIMVSMAILTAPAVALLISYLVTNNSLWVWLLLPLGVGLGVLYVWLGVKIGGRWLDKGWPELMQATVRNR</sequence>